<dbReference type="InterPro" id="IPR020891">
    <property type="entry name" value="UPF0758_CS"/>
</dbReference>
<dbReference type="Pfam" id="PF20582">
    <property type="entry name" value="UPF0758_N"/>
    <property type="match status" value="1"/>
</dbReference>
<dbReference type="Gene3D" id="3.40.140.10">
    <property type="entry name" value="Cytidine Deaminase, domain 2"/>
    <property type="match status" value="1"/>
</dbReference>
<dbReference type="PANTHER" id="PTHR30471:SF3">
    <property type="entry name" value="UPF0758 PROTEIN YEES-RELATED"/>
    <property type="match status" value="1"/>
</dbReference>
<protein>
    <submittedName>
        <fullName evidence="7">UPF0758 family protein</fullName>
    </submittedName>
</protein>
<keyword evidence="1" id="KW-0645">Protease</keyword>
<evidence type="ECO:0000256" key="2">
    <source>
        <dbReference type="ARBA" id="ARBA00022723"/>
    </source>
</evidence>
<sequence length="242" mass="27186">MLPVIEGGVMLEEVGNISTINSWPKEDRPREKLLRNGEHTLSNSELLAILLRTGTRGVSAIDLARGILEKFKTFRNMSHTDASQWQGVKGLGDAKVAQIKAAIEIGRRLGEERTKGRPKSIKCSQDIVDILMPRMRDLKKEVFKTVFLNARNEIVEVIDQHSGTVNQTQPIIREIFQKALEYFAVAIICLHNHPSGDITPSPEDKQFTHKLYDAGKIMQVTVLDHIIIGDNVFYSFSDKGLI</sequence>
<dbReference type="InterPro" id="IPR037518">
    <property type="entry name" value="MPN"/>
</dbReference>
<proteinExistence type="predicted"/>
<reference evidence="7" key="1">
    <citation type="submission" date="2018-06" db="EMBL/GenBank/DDBJ databases">
        <authorList>
            <person name="Zhirakovskaya E."/>
        </authorList>
    </citation>
    <scope>NUCLEOTIDE SEQUENCE</scope>
</reference>
<keyword evidence="5" id="KW-0482">Metalloprotease</keyword>
<dbReference type="InterPro" id="IPR010994">
    <property type="entry name" value="RuvA_2-like"/>
</dbReference>
<keyword evidence="2" id="KW-0479">Metal-binding</keyword>
<gene>
    <name evidence="7" type="ORF">MNBD_UNCLBAC01-1563</name>
</gene>
<evidence type="ECO:0000256" key="1">
    <source>
        <dbReference type="ARBA" id="ARBA00022670"/>
    </source>
</evidence>
<dbReference type="GO" id="GO:0046872">
    <property type="term" value="F:metal ion binding"/>
    <property type="evidence" value="ECO:0007669"/>
    <property type="project" value="UniProtKB-KW"/>
</dbReference>
<evidence type="ECO:0000259" key="6">
    <source>
        <dbReference type="PROSITE" id="PS50249"/>
    </source>
</evidence>
<dbReference type="EMBL" id="UOGJ01000116">
    <property type="protein sequence ID" value="VAX37037.1"/>
    <property type="molecule type" value="Genomic_DNA"/>
</dbReference>
<dbReference type="PANTHER" id="PTHR30471">
    <property type="entry name" value="DNA REPAIR PROTEIN RADC"/>
    <property type="match status" value="1"/>
</dbReference>
<dbReference type="GO" id="GO:0008237">
    <property type="term" value="F:metallopeptidase activity"/>
    <property type="evidence" value="ECO:0007669"/>
    <property type="project" value="UniProtKB-KW"/>
</dbReference>
<accession>A0A3B1E3V1</accession>
<keyword evidence="3" id="KW-0378">Hydrolase</keyword>
<evidence type="ECO:0000256" key="5">
    <source>
        <dbReference type="ARBA" id="ARBA00023049"/>
    </source>
</evidence>
<dbReference type="NCBIfam" id="TIGR00608">
    <property type="entry name" value="radc"/>
    <property type="match status" value="1"/>
</dbReference>
<keyword evidence="4" id="KW-0862">Zinc</keyword>
<organism evidence="7">
    <name type="scientific">hydrothermal vent metagenome</name>
    <dbReference type="NCBI Taxonomy" id="652676"/>
    <lineage>
        <taxon>unclassified sequences</taxon>
        <taxon>metagenomes</taxon>
        <taxon>ecological metagenomes</taxon>
    </lineage>
</organism>
<dbReference type="PROSITE" id="PS01302">
    <property type="entry name" value="UPF0758"/>
    <property type="match status" value="1"/>
</dbReference>
<dbReference type="GO" id="GO:0006508">
    <property type="term" value="P:proteolysis"/>
    <property type="evidence" value="ECO:0007669"/>
    <property type="project" value="UniProtKB-KW"/>
</dbReference>
<dbReference type="Pfam" id="PF04002">
    <property type="entry name" value="RadC"/>
    <property type="match status" value="1"/>
</dbReference>
<dbReference type="PROSITE" id="PS50249">
    <property type="entry name" value="MPN"/>
    <property type="match status" value="1"/>
</dbReference>
<feature type="domain" description="MPN" evidence="6">
    <location>
        <begin position="120"/>
        <end position="242"/>
    </location>
</feature>
<dbReference type="AlphaFoldDB" id="A0A3B1E3V1"/>
<dbReference type="InterPro" id="IPR046778">
    <property type="entry name" value="UPF0758_N"/>
</dbReference>
<evidence type="ECO:0000313" key="7">
    <source>
        <dbReference type="EMBL" id="VAX37037.1"/>
    </source>
</evidence>
<dbReference type="InterPro" id="IPR025657">
    <property type="entry name" value="RadC_JAB"/>
</dbReference>
<dbReference type="InterPro" id="IPR001405">
    <property type="entry name" value="UPF0758"/>
</dbReference>
<evidence type="ECO:0000256" key="4">
    <source>
        <dbReference type="ARBA" id="ARBA00022833"/>
    </source>
</evidence>
<name>A0A3B1E3V1_9ZZZZ</name>
<dbReference type="SUPFAM" id="SSF47781">
    <property type="entry name" value="RuvA domain 2-like"/>
    <property type="match status" value="1"/>
</dbReference>
<dbReference type="CDD" id="cd08071">
    <property type="entry name" value="MPN_DUF2466"/>
    <property type="match status" value="1"/>
</dbReference>
<dbReference type="NCBIfam" id="NF000642">
    <property type="entry name" value="PRK00024.1"/>
    <property type="match status" value="1"/>
</dbReference>
<evidence type="ECO:0000256" key="3">
    <source>
        <dbReference type="ARBA" id="ARBA00022801"/>
    </source>
</evidence>